<dbReference type="GO" id="GO:0006259">
    <property type="term" value="P:DNA metabolic process"/>
    <property type="evidence" value="ECO:0007669"/>
    <property type="project" value="UniProtKB-ARBA"/>
</dbReference>
<dbReference type="GO" id="GO:0003677">
    <property type="term" value="F:DNA binding"/>
    <property type="evidence" value="ECO:0007669"/>
    <property type="project" value="UniProtKB-KW"/>
</dbReference>
<evidence type="ECO:0000313" key="3">
    <source>
        <dbReference type="EMBL" id="OBF15173.1"/>
    </source>
</evidence>
<gene>
    <name evidence="3" type="ORF">A5726_01070</name>
</gene>
<dbReference type="SMART" id="SM00891">
    <property type="entry name" value="ERCC4"/>
    <property type="match status" value="1"/>
</dbReference>
<dbReference type="InterPro" id="IPR011335">
    <property type="entry name" value="Restrct_endonuc-II-like"/>
</dbReference>
<keyword evidence="1" id="KW-0238">DNA-binding</keyword>
<proteinExistence type="predicted"/>
<feature type="domain" description="ERCC4" evidence="2">
    <location>
        <begin position="129"/>
        <end position="209"/>
    </location>
</feature>
<dbReference type="GO" id="GO:0004518">
    <property type="term" value="F:nuclease activity"/>
    <property type="evidence" value="ECO:0007669"/>
    <property type="project" value="InterPro"/>
</dbReference>
<accession>A0A1A2VEJ4</accession>
<protein>
    <recommendedName>
        <fullName evidence="2">ERCC4 domain-containing protein</fullName>
    </recommendedName>
</protein>
<dbReference type="EMBL" id="LZHX01000082">
    <property type="protein sequence ID" value="OBF15173.1"/>
    <property type="molecule type" value="Genomic_DNA"/>
</dbReference>
<dbReference type="InterPro" id="IPR036625">
    <property type="entry name" value="E3-bd_dom_sf"/>
</dbReference>
<dbReference type="InterPro" id="IPR055370">
    <property type="entry name" value="Lsr2_DNA-bd"/>
</dbReference>
<comment type="caution">
    <text evidence="3">The sequence shown here is derived from an EMBL/GenBank/DDBJ whole genome shotgun (WGS) entry which is preliminary data.</text>
</comment>
<dbReference type="Pfam" id="PF02732">
    <property type="entry name" value="ERCC4"/>
    <property type="match status" value="1"/>
</dbReference>
<evidence type="ECO:0000313" key="4">
    <source>
        <dbReference type="Proteomes" id="UP000093779"/>
    </source>
</evidence>
<evidence type="ECO:0000256" key="1">
    <source>
        <dbReference type="ARBA" id="ARBA00023125"/>
    </source>
</evidence>
<dbReference type="AlphaFoldDB" id="A0A1A2VEJ4"/>
<dbReference type="SUPFAM" id="SSF52980">
    <property type="entry name" value="Restriction endonuclease-like"/>
    <property type="match status" value="1"/>
</dbReference>
<dbReference type="Proteomes" id="UP000093779">
    <property type="component" value="Unassembled WGS sequence"/>
</dbReference>
<name>A0A1A2VEJ4_9MYCO</name>
<dbReference type="Gene3D" id="4.10.320.10">
    <property type="entry name" value="E3-binding domain"/>
    <property type="match status" value="1"/>
</dbReference>
<dbReference type="GO" id="GO:0016746">
    <property type="term" value="F:acyltransferase activity"/>
    <property type="evidence" value="ECO:0007669"/>
    <property type="project" value="InterPro"/>
</dbReference>
<reference evidence="3 4" key="1">
    <citation type="submission" date="2016-06" db="EMBL/GenBank/DDBJ databases">
        <authorList>
            <person name="Kjaerup R.B."/>
            <person name="Dalgaard T.S."/>
            <person name="Juul-Madsen H.R."/>
        </authorList>
    </citation>
    <scope>NUCLEOTIDE SEQUENCE [LARGE SCALE GENOMIC DNA]</scope>
    <source>
        <strain evidence="3 4">ACS1953</strain>
    </source>
</reference>
<evidence type="ECO:0000259" key="2">
    <source>
        <dbReference type="SMART" id="SM00891"/>
    </source>
</evidence>
<dbReference type="RefSeq" id="WP_064898209.1">
    <property type="nucleotide sequence ID" value="NZ_JAYXBT010000007.1"/>
</dbReference>
<organism evidence="3 4">
    <name type="scientific">Mycolicibacterium conceptionense</name>
    <dbReference type="NCBI Taxonomy" id="451644"/>
    <lineage>
        <taxon>Bacteria</taxon>
        <taxon>Bacillati</taxon>
        <taxon>Actinomycetota</taxon>
        <taxon>Actinomycetes</taxon>
        <taxon>Mycobacteriales</taxon>
        <taxon>Mycobacteriaceae</taxon>
        <taxon>Mycolicibacterium</taxon>
    </lineage>
</organism>
<dbReference type="Gene3D" id="3.40.50.10130">
    <property type="match status" value="1"/>
</dbReference>
<dbReference type="Pfam" id="PF23359">
    <property type="entry name" value="Lsr2_DNA-bd"/>
    <property type="match status" value="1"/>
</dbReference>
<dbReference type="InterPro" id="IPR006166">
    <property type="entry name" value="ERCC4_domain"/>
</dbReference>
<sequence length="325" mass="36392">MAEMVIALNPDEGSRLPYLLRIPQPGGDLLFRTSGTWPRVKALYCHPASLSEWPTDAEIVERVAMRSCQRRGAAIDVILQRPRENRSQLVFTTARGRDAVFWQSPRTRKQARPNVRTPAARAQGIDELHIVVDSHERYAYKFASQQVNTVQRALPCGDYGLLIDGTLIASVERKSLADLVSSVTSGKLRYQLADLAALPRAAVVVEDRYSQLFKLDWVSPAVVADGLAELQIRWPNVPIVFCEARQLAEEWTYRFLAAAHAWSTTEEAAIQRISTLKAETAPDSGTEESEPSTADVRAWAREVGLEVPARGRLRPEIWQAWQDAH</sequence>